<feature type="transmembrane region" description="Helical" evidence="1">
    <location>
        <begin position="12"/>
        <end position="35"/>
    </location>
</feature>
<reference evidence="2 3" key="1">
    <citation type="submission" date="2020-10" db="EMBL/GenBank/DDBJ databases">
        <authorList>
            <person name="Castelo-Branco R."/>
            <person name="Eusebio N."/>
            <person name="Adriana R."/>
            <person name="Vieira A."/>
            <person name="Brugerolle De Fraissinette N."/>
            <person name="Rezende De Castro R."/>
            <person name="Schneider M.P."/>
            <person name="Vasconcelos V."/>
            <person name="Leao P.N."/>
        </authorList>
    </citation>
    <scope>NUCLEOTIDE SEQUENCE [LARGE SCALE GENOMIC DNA]</scope>
    <source>
        <strain evidence="2 3">LEGE 06123</strain>
    </source>
</reference>
<feature type="transmembrane region" description="Helical" evidence="1">
    <location>
        <begin position="82"/>
        <end position="99"/>
    </location>
</feature>
<evidence type="ECO:0000313" key="3">
    <source>
        <dbReference type="Proteomes" id="UP000651156"/>
    </source>
</evidence>
<dbReference type="InterPro" id="IPR008875">
    <property type="entry name" value="TraX"/>
</dbReference>
<feature type="transmembrane region" description="Helical" evidence="1">
    <location>
        <begin position="187"/>
        <end position="206"/>
    </location>
</feature>
<evidence type="ECO:0000256" key="1">
    <source>
        <dbReference type="SAM" id="Phobius"/>
    </source>
</evidence>
<keyword evidence="1" id="KW-1133">Transmembrane helix</keyword>
<organism evidence="2 3">
    <name type="scientific">Gloeocapsopsis crepidinum LEGE 06123</name>
    <dbReference type="NCBI Taxonomy" id="588587"/>
    <lineage>
        <taxon>Bacteria</taxon>
        <taxon>Bacillati</taxon>
        <taxon>Cyanobacteriota</taxon>
        <taxon>Cyanophyceae</taxon>
        <taxon>Oscillatoriophycideae</taxon>
        <taxon>Chroococcales</taxon>
        <taxon>Chroococcaceae</taxon>
        <taxon>Gloeocapsopsis</taxon>
    </lineage>
</organism>
<feature type="transmembrane region" description="Helical" evidence="1">
    <location>
        <begin position="127"/>
        <end position="147"/>
    </location>
</feature>
<keyword evidence="1" id="KW-0812">Transmembrane</keyword>
<evidence type="ECO:0000313" key="2">
    <source>
        <dbReference type="EMBL" id="MBE9190476.1"/>
    </source>
</evidence>
<keyword evidence="1" id="KW-0472">Membrane</keyword>
<dbReference type="EMBL" id="JADEWN010000017">
    <property type="protein sequence ID" value="MBE9190476.1"/>
    <property type="molecule type" value="Genomic_DNA"/>
</dbReference>
<gene>
    <name evidence="2" type="ORF">IQ230_08910</name>
</gene>
<proteinExistence type="predicted"/>
<accession>A0ABR9UQC7</accession>
<sequence length="211" mass="24467">MQLNNYQIKLLAAIFMVIDHVGLVFFPQIFVFRVIGRLSFPLFAWLLAQGERYTRSFPQYLKRLVLLGVLSQPLHTLTLSGTRFNILFTLSLGLVTLRLGRRWRDYKYLIWILGIVSAELLRVEYGAYGVAAMCLLSLFTPSIHWWLAWIGLHLFDAIAVPNVFQLPAVVTPVLIHLANHQKGSSARWFYSFYPLHLLVLFLIFRLNEARF</sequence>
<dbReference type="Proteomes" id="UP000651156">
    <property type="component" value="Unassembled WGS sequence"/>
</dbReference>
<protein>
    <submittedName>
        <fullName evidence="2">TraX family protein</fullName>
    </submittedName>
</protein>
<dbReference type="Pfam" id="PF05857">
    <property type="entry name" value="TraX"/>
    <property type="match status" value="1"/>
</dbReference>
<comment type="caution">
    <text evidence="2">The sequence shown here is derived from an EMBL/GenBank/DDBJ whole genome shotgun (WGS) entry which is preliminary data.</text>
</comment>
<keyword evidence="3" id="KW-1185">Reference proteome</keyword>
<feature type="transmembrane region" description="Helical" evidence="1">
    <location>
        <begin position="154"/>
        <end position="175"/>
    </location>
</feature>
<name>A0ABR9UQC7_9CHRO</name>